<dbReference type="SMART" id="SM00353">
    <property type="entry name" value="HLH"/>
    <property type="match status" value="1"/>
</dbReference>
<dbReference type="PANTHER" id="PTHR15741">
    <property type="entry name" value="BASIC HELIX-LOOP-HELIX ZIP TRANSCRIPTION FACTOR"/>
    <property type="match status" value="1"/>
</dbReference>
<feature type="compositionally biased region" description="Polar residues" evidence="7">
    <location>
        <begin position="1"/>
        <end position="22"/>
    </location>
</feature>
<evidence type="ECO:0000256" key="7">
    <source>
        <dbReference type="SAM" id="MobiDB-lite"/>
    </source>
</evidence>
<dbReference type="Gene3D" id="4.10.280.10">
    <property type="entry name" value="Helix-loop-helix DNA-binding domain"/>
    <property type="match status" value="1"/>
</dbReference>
<keyword evidence="10" id="KW-1185">Reference proteome</keyword>
<dbReference type="PANTHER" id="PTHR15741:SF37">
    <property type="entry name" value="LD38259P"/>
    <property type="match status" value="1"/>
</dbReference>
<feature type="compositionally biased region" description="Basic and acidic residues" evidence="7">
    <location>
        <begin position="157"/>
        <end position="177"/>
    </location>
</feature>
<comment type="subcellular location">
    <subcellularLocation>
        <location evidence="1">Nucleus</location>
    </subcellularLocation>
</comment>
<dbReference type="EMBL" id="LIAE01010543">
    <property type="protein sequence ID" value="PAV59144.1"/>
    <property type="molecule type" value="Genomic_DNA"/>
</dbReference>
<dbReference type="PROSITE" id="PS50888">
    <property type="entry name" value="BHLH"/>
    <property type="match status" value="1"/>
</dbReference>
<evidence type="ECO:0000256" key="3">
    <source>
        <dbReference type="ARBA" id="ARBA00023125"/>
    </source>
</evidence>
<feature type="compositionally biased region" description="Acidic residues" evidence="7">
    <location>
        <begin position="26"/>
        <end position="44"/>
    </location>
</feature>
<dbReference type="CDD" id="cd21739">
    <property type="entry name" value="NES2-NLS_ChREBP-like"/>
    <property type="match status" value="1"/>
</dbReference>
<reference evidence="9 10" key="1">
    <citation type="journal article" date="2017" name="Curr. Biol.">
        <title>Genome architecture and evolution of a unichromosomal asexual nematode.</title>
        <authorList>
            <person name="Fradin H."/>
            <person name="Zegar C."/>
            <person name="Gutwein M."/>
            <person name="Lucas J."/>
            <person name="Kovtun M."/>
            <person name="Corcoran D."/>
            <person name="Baugh L.R."/>
            <person name="Kiontke K."/>
            <person name="Gunsalus K."/>
            <person name="Fitch D.H."/>
            <person name="Piano F."/>
        </authorList>
    </citation>
    <scope>NUCLEOTIDE SEQUENCE [LARGE SCALE GENOMIC DNA]</scope>
    <source>
        <strain evidence="9">PF1309</strain>
    </source>
</reference>
<evidence type="ECO:0000256" key="1">
    <source>
        <dbReference type="ARBA" id="ARBA00004123"/>
    </source>
</evidence>
<feature type="compositionally biased region" description="Polar residues" evidence="7">
    <location>
        <begin position="179"/>
        <end position="190"/>
    </location>
</feature>
<dbReference type="FunFam" id="4.10.280.10:FF:000126">
    <property type="entry name" value="Protein WBSCR14 homolog"/>
    <property type="match status" value="1"/>
</dbReference>
<evidence type="ECO:0000313" key="10">
    <source>
        <dbReference type="Proteomes" id="UP000218231"/>
    </source>
</evidence>
<feature type="compositionally biased region" description="Low complexity" evidence="7">
    <location>
        <begin position="633"/>
        <end position="645"/>
    </location>
</feature>
<dbReference type="GO" id="GO:0000978">
    <property type="term" value="F:RNA polymerase II cis-regulatory region sequence-specific DNA binding"/>
    <property type="evidence" value="ECO:0007669"/>
    <property type="project" value="TreeGrafter"/>
</dbReference>
<comment type="caution">
    <text evidence="9">The sequence shown here is derived from an EMBL/GenBank/DDBJ whole genome shotgun (WGS) entry which is preliminary data.</text>
</comment>
<dbReference type="InterPro" id="IPR011598">
    <property type="entry name" value="bHLH_dom"/>
</dbReference>
<feature type="compositionally biased region" description="Polar residues" evidence="7">
    <location>
        <begin position="268"/>
        <end position="279"/>
    </location>
</feature>
<keyword evidence="5" id="KW-0539">Nucleus</keyword>
<proteinExistence type="predicted"/>
<dbReference type="CDD" id="cd11404">
    <property type="entry name" value="bHLHzip_Mlx_like"/>
    <property type="match status" value="1"/>
</dbReference>
<dbReference type="STRING" id="2018661.A0A2A2JC06"/>
<dbReference type="AlphaFoldDB" id="A0A2A2JC06"/>
<evidence type="ECO:0000256" key="2">
    <source>
        <dbReference type="ARBA" id="ARBA00023015"/>
    </source>
</evidence>
<feature type="coiled-coil region" evidence="6">
    <location>
        <begin position="756"/>
        <end position="797"/>
    </location>
</feature>
<evidence type="ECO:0000259" key="8">
    <source>
        <dbReference type="PROSITE" id="PS50888"/>
    </source>
</evidence>
<keyword evidence="4" id="KW-0804">Transcription</keyword>
<name>A0A2A2JC06_9BILA</name>
<evidence type="ECO:0000256" key="4">
    <source>
        <dbReference type="ARBA" id="ARBA00023163"/>
    </source>
</evidence>
<feature type="region of interest" description="Disordered" evidence="7">
    <location>
        <begin position="633"/>
        <end position="664"/>
    </location>
</feature>
<feature type="compositionally biased region" description="Polar residues" evidence="7">
    <location>
        <begin position="646"/>
        <end position="664"/>
    </location>
</feature>
<dbReference type="GO" id="GO:0005634">
    <property type="term" value="C:nucleus"/>
    <property type="evidence" value="ECO:0007669"/>
    <property type="project" value="UniProtKB-SubCell"/>
</dbReference>
<dbReference type="InterPro" id="IPR036638">
    <property type="entry name" value="HLH_DNA-bd_sf"/>
</dbReference>
<dbReference type="GO" id="GO:0000981">
    <property type="term" value="F:DNA-binding transcription factor activity, RNA polymerase II-specific"/>
    <property type="evidence" value="ECO:0007669"/>
    <property type="project" value="TreeGrafter"/>
</dbReference>
<feature type="domain" description="BHLH" evidence="8">
    <location>
        <begin position="713"/>
        <end position="766"/>
    </location>
</feature>
<feature type="compositionally biased region" description="Polar residues" evidence="7">
    <location>
        <begin position="292"/>
        <end position="307"/>
    </location>
</feature>
<keyword evidence="6" id="KW-0175">Coiled coil</keyword>
<dbReference type="SUPFAM" id="SSF47459">
    <property type="entry name" value="HLH, helix-loop-helix DNA-binding domain"/>
    <property type="match status" value="1"/>
</dbReference>
<keyword evidence="2" id="KW-0805">Transcription regulation</keyword>
<evidence type="ECO:0000256" key="6">
    <source>
        <dbReference type="SAM" id="Coils"/>
    </source>
</evidence>
<accession>A0A2A2JC06</accession>
<feature type="region of interest" description="Disordered" evidence="7">
    <location>
        <begin position="157"/>
        <end position="190"/>
    </location>
</feature>
<evidence type="ECO:0000313" key="9">
    <source>
        <dbReference type="EMBL" id="PAV59144.1"/>
    </source>
</evidence>
<dbReference type="InterPro" id="IPR052207">
    <property type="entry name" value="Max-like/E-box_TFs"/>
</dbReference>
<dbReference type="OrthoDB" id="6022628at2759"/>
<organism evidence="9 10">
    <name type="scientific">Diploscapter pachys</name>
    <dbReference type="NCBI Taxonomy" id="2018661"/>
    <lineage>
        <taxon>Eukaryota</taxon>
        <taxon>Metazoa</taxon>
        <taxon>Ecdysozoa</taxon>
        <taxon>Nematoda</taxon>
        <taxon>Chromadorea</taxon>
        <taxon>Rhabditida</taxon>
        <taxon>Rhabditina</taxon>
        <taxon>Rhabditomorpha</taxon>
        <taxon>Rhabditoidea</taxon>
        <taxon>Rhabditidae</taxon>
        <taxon>Diploscapter</taxon>
    </lineage>
</organism>
<dbReference type="GO" id="GO:0046983">
    <property type="term" value="F:protein dimerization activity"/>
    <property type="evidence" value="ECO:0007669"/>
    <property type="project" value="InterPro"/>
</dbReference>
<feature type="region of interest" description="Disordered" evidence="7">
    <location>
        <begin position="1"/>
        <end position="51"/>
    </location>
</feature>
<dbReference type="Pfam" id="PF00010">
    <property type="entry name" value="HLH"/>
    <property type="match status" value="1"/>
</dbReference>
<gene>
    <name evidence="9" type="ORF">WR25_10816</name>
</gene>
<dbReference type="Proteomes" id="UP000218231">
    <property type="component" value="Unassembled WGS sequence"/>
</dbReference>
<keyword evidence="3" id="KW-0238">DNA-binding</keyword>
<protein>
    <recommendedName>
        <fullName evidence="8">BHLH domain-containing protein</fullName>
    </recommendedName>
</protein>
<evidence type="ECO:0000256" key="5">
    <source>
        <dbReference type="ARBA" id="ARBA00023242"/>
    </source>
</evidence>
<feature type="region of interest" description="Disordered" evidence="7">
    <location>
        <begin position="251"/>
        <end position="320"/>
    </location>
</feature>
<sequence length="919" mass="101525">MASGSEKTSVIHSGQFMTSNPHTEPAAEEDDEDVEVEVVEDDDKTETGTGLISREEFEKPVTFYKFGPKKTQSIAIDISLNKLNKCIKHAYTKMTTPKWKDFKGLRLHWKQRIRLNNVIWRAYYMEFRRPNKRLKKTPFCYFAVPDDDTTHTKIEACSESDREGGSKLQRLNDDRPKQPQRSQTPMNISTEGYEYDDYENFLTDSLFDSLNQPYMFPNPKEFGSSGNADIMQPGLLSLQPSLEEIMASLGEFSGDIPPSPREDFAPTETPTPLSPTQNDDPVEDKWSVLDGRQQQSSRPHNQQPSDCSPSTPSTSVQPTRAEQDYAAANLLIDYRYRGGRDATAPTPATSVNQLLTMPTRQPSSITSQMIMMSNTQRASQPQYSTAIYENRTPWKSSPVSPFLSSSINSTEPTTPLNQMHVGVDYVPQFLQSSSGLMMSPHATMMSTSSRSSSFWLDSPMTATAQSPLSISTPTIAASSASTLGTNGVFSPNPSLLRTETMSPRHMPTIKFGRVATDPATAQQTAALQAAIAKQNSLIQKLDNKSTHGLESAEDKFRLQSLSATASSALIPPITSIKNEWSSSNNMMRIPNTLLATNALPIRNLLKEQQSTSTNSIPSTGYYQQSVGTLLPPATTASTSSAPSLSNLYNNSSTGRSPNTSSNSRTELVNMAAGEIKEEPLAISAPPSVKPLRGGSAGKQVQVQADSTLHPEERKRILHLHAEQNRRSALKDGFEQLMELVPDLYSGGVKPTNAVVLAKAADHIRRLNAAKNEQAEKREEVKQRIARLNQKISALQSNLPTSSGPSSAGRLDPRTALEAFYDRYTKDRSRKDHRFWVMARMLKSICVQSPTCFASQVAPEDARTEEIAASCAEWMNSRWLPSELRPSASDLLIFLATNTNFLTDPASLETYVHDQLKAPL</sequence>